<dbReference type="HOGENOM" id="CLU_1503091_0_0_1"/>
<name>A0A0C2X5A4_AMAMK</name>
<evidence type="ECO:0000313" key="2">
    <source>
        <dbReference type="Proteomes" id="UP000054549"/>
    </source>
</evidence>
<gene>
    <name evidence="1" type="ORF">M378DRAFT_587197</name>
</gene>
<keyword evidence="2" id="KW-1185">Reference proteome</keyword>
<dbReference type="AlphaFoldDB" id="A0A0C2X5A4"/>
<proteinExistence type="predicted"/>
<dbReference type="EMBL" id="KN818249">
    <property type="protein sequence ID" value="KIL64451.1"/>
    <property type="molecule type" value="Genomic_DNA"/>
</dbReference>
<protein>
    <submittedName>
        <fullName evidence="1">Uncharacterized protein</fullName>
    </submittedName>
</protein>
<reference evidence="1 2" key="1">
    <citation type="submission" date="2014-04" db="EMBL/GenBank/DDBJ databases">
        <title>Evolutionary Origins and Diversification of the Mycorrhizal Mutualists.</title>
        <authorList>
            <consortium name="DOE Joint Genome Institute"/>
            <consortium name="Mycorrhizal Genomics Consortium"/>
            <person name="Kohler A."/>
            <person name="Kuo A."/>
            <person name="Nagy L.G."/>
            <person name="Floudas D."/>
            <person name="Copeland A."/>
            <person name="Barry K.W."/>
            <person name="Cichocki N."/>
            <person name="Veneault-Fourrey C."/>
            <person name="LaButti K."/>
            <person name="Lindquist E.A."/>
            <person name="Lipzen A."/>
            <person name="Lundell T."/>
            <person name="Morin E."/>
            <person name="Murat C."/>
            <person name="Riley R."/>
            <person name="Ohm R."/>
            <person name="Sun H."/>
            <person name="Tunlid A."/>
            <person name="Henrissat B."/>
            <person name="Grigoriev I.V."/>
            <person name="Hibbett D.S."/>
            <person name="Martin F."/>
        </authorList>
    </citation>
    <scope>NUCLEOTIDE SEQUENCE [LARGE SCALE GENOMIC DNA]</scope>
    <source>
        <strain evidence="1 2">Koide BX008</strain>
    </source>
</reference>
<sequence length="179" mass="19613">MGIHTGLAMETSMLSRREPGPFVCYDLGAVRCATCSVQQRFWLGTAPECYVMTKRRERGTQLEIYSLLKAIAFERCVVLPVSGQAPAKSEDFSVQPTEMTGGSLRLLQEMSLAAHNLSRTACPLVPPEVFSSELGPSRAITQRYDLQTLCTNCKCLLLARVWVAAPSGIPSMPQRSLAT</sequence>
<organism evidence="1 2">
    <name type="scientific">Amanita muscaria (strain Koide BX008)</name>
    <dbReference type="NCBI Taxonomy" id="946122"/>
    <lineage>
        <taxon>Eukaryota</taxon>
        <taxon>Fungi</taxon>
        <taxon>Dikarya</taxon>
        <taxon>Basidiomycota</taxon>
        <taxon>Agaricomycotina</taxon>
        <taxon>Agaricomycetes</taxon>
        <taxon>Agaricomycetidae</taxon>
        <taxon>Agaricales</taxon>
        <taxon>Pluteineae</taxon>
        <taxon>Amanitaceae</taxon>
        <taxon>Amanita</taxon>
    </lineage>
</organism>
<evidence type="ECO:0000313" key="1">
    <source>
        <dbReference type="EMBL" id="KIL64451.1"/>
    </source>
</evidence>
<dbReference type="InParanoid" id="A0A0C2X5A4"/>
<accession>A0A0C2X5A4</accession>
<dbReference type="Proteomes" id="UP000054549">
    <property type="component" value="Unassembled WGS sequence"/>
</dbReference>